<organism evidence="2">
    <name type="scientific">viral metagenome</name>
    <dbReference type="NCBI Taxonomy" id="1070528"/>
    <lineage>
        <taxon>unclassified sequences</taxon>
        <taxon>metagenomes</taxon>
        <taxon>organismal metagenomes</taxon>
    </lineage>
</organism>
<name>A0A6C0AYE8_9ZZZZ</name>
<dbReference type="EMBL" id="MN738777">
    <property type="protein sequence ID" value="QHS84271.1"/>
    <property type="molecule type" value="Genomic_DNA"/>
</dbReference>
<evidence type="ECO:0000313" key="2">
    <source>
        <dbReference type="EMBL" id="QHS84271.1"/>
    </source>
</evidence>
<proteinExistence type="predicted"/>
<feature type="region of interest" description="Disordered" evidence="1">
    <location>
        <begin position="159"/>
        <end position="186"/>
    </location>
</feature>
<evidence type="ECO:0000256" key="1">
    <source>
        <dbReference type="SAM" id="MobiDB-lite"/>
    </source>
</evidence>
<dbReference type="AlphaFoldDB" id="A0A6C0AYE8"/>
<protein>
    <submittedName>
        <fullName evidence="2">Uncharacterized protein</fullName>
    </submittedName>
</protein>
<sequence length="186" mass="22145">MDNNINKINMKFLLNKQYNVNTKDNSEKNNSSVCNNDLKFYKKRIIDISKKIINNEIENNETNSSIINSFSLFANNCIKHFKSIDINDEYQSNFKDIVKKEKKIKKFVSFEDDKNKINEILFKEEKIPTLDTFVTKIKTADEQIIIPKQTIPNIYRSENRRKNIKKKQNKISSLYNEEENQKHKKE</sequence>
<accession>A0A6C0AYE8</accession>
<reference evidence="2" key="1">
    <citation type="journal article" date="2020" name="Nature">
        <title>Giant virus diversity and host interactions through global metagenomics.</title>
        <authorList>
            <person name="Schulz F."/>
            <person name="Roux S."/>
            <person name="Paez-Espino D."/>
            <person name="Jungbluth S."/>
            <person name="Walsh D.A."/>
            <person name="Denef V.J."/>
            <person name="McMahon K.D."/>
            <person name="Konstantinidis K.T."/>
            <person name="Eloe-Fadrosh E.A."/>
            <person name="Kyrpides N.C."/>
            <person name="Woyke T."/>
        </authorList>
    </citation>
    <scope>NUCLEOTIDE SEQUENCE</scope>
    <source>
        <strain evidence="2">GVMAG-S-ERX555965-48</strain>
    </source>
</reference>